<keyword evidence="3" id="KW-1185">Reference proteome</keyword>
<proteinExistence type="predicted"/>
<name>A0ABW4Z9K1_9BACT</name>
<feature type="transmembrane region" description="Helical" evidence="1">
    <location>
        <begin position="56"/>
        <end position="74"/>
    </location>
</feature>
<sequence>MPDRDVYTFDYFGLSYEGLSPWNPNVIWLIILLTFSAIVALAIIMEKDCAILLGKIYAGLAIATCLFSAAYQAYTEQYLHLPYELLPLLFFNGTLYEKAQAWANYNKTASVEQDAAPNR</sequence>
<keyword evidence="1" id="KW-0472">Membrane</keyword>
<reference evidence="3" key="1">
    <citation type="journal article" date="2019" name="Int. J. Syst. Evol. Microbiol.">
        <title>The Global Catalogue of Microorganisms (GCM) 10K type strain sequencing project: providing services to taxonomists for standard genome sequencing and annotation.</title>
        <authorList>
            <consortium name="The Broad Institute Genomics Platform"/>
            <consortium name="The Broad Institute Genome Sequencing Center for Infectious Disease"/>
            <person name="Wu L."/>
            <person name="Ma J."/>
        </authorList>
    </citation>
    <scope>NUCLEOTIDE SEQUENCE [LARGE SCALE GENOMIC DNA]</scope>
    <source>
        <strain evidence="3">CCUG 57942</strain>
    </source>
</reference>
<feature type="transmembrane region" description="Helical" evidence="1">
    <location>
        <begin position="26"/>
        <end position="44"/>
    </location>
</feature>
<comment type="caution">
    <text evidence="2">The sequence shown here is derived from an EMBL/GenBank/DDBJ whole genome shotgun (WGS) entry which is preliminary data.</text>
</comment>
<keyword evidence="1" id="KW-0812">Transmembrane</keyword>
<evidence type="ECO:0000313" key="2">
    <source>
        <dbReference type="EMBL" id="MFD2158302.1"/>
    </source>
</evidence>
<dbReference type="RefSeq" id="WP_377177626.1">
    <property type="nucleotide sequence ID" value="NZ_JBHUJB010000021.1"/>
</dbReference>
<dbReference type="Proteomes" id="UP001597389">
    <property type="component" value="Unassembled WGS sequence"/>
</dbReference>
<keyword evidence="1" id="KW-1133">Transmembrane helix</keyword>
<organism evidence="2 3">
    <name type="scientific">Rubritalea tangerina</name>
    <dbReference type="NCBI Taxonomy" id="430798"/>
    <lineage>
        <taxon>Bacteria</taxon>
        <taxon>Pseudomonadati</taxon>
        <taxon>Verrucomicrobiota</taxon>
        <taxon>Verrucomicrobiia</taxon>
        <taxon>Verrucomicrobiales</taxon>
        <taxon>Rubritaleaceae</taxon>
        <taxon>Rubritalea</taxon>
    </lineage>
</organism>
<accession>A0ABW4Z9K1</accession>
<protein>
    <submittedName>
        <fullName evidence="2">Uncharacterized protein</fullName>
    </submittedName>
</protein>
<gene>
    <name evidence="2" type="ORF">ACFSW8_05275</name>
</gene>
<dbReference type="EMBL" id="JBHUJB010000021">
    <property type="protein sequence ID" value="MFD2158302.1"/>
    <property type="molecule type" value="Genomic_DNA"/>
</dbReference>
<evidence type="ECO:0000256" key="1">
    <source>
        <dbReference type="SAM" id="Phobius"/>
    </source>
</evidence>
<evidence type="ECO:0000313" key="3">
    <source>
        <dbReference type="Proteomes" id="UP001597389"/>
    </source>
</evidence>